<dbReference type="EMBL" id="CACQ02006564">
    <property type="protein sequence ID" value="CCF44022.1"/>
    <property type="molecule type" value="Genomic_DNA"/>
</dbReference>
<feature type="compositionally biased region" description="Polar residues" evidence="1">
    <location>
        <begin position="39"/>
        <end position="50"/>
    </location>
</feature>
<feature type="compositionally biased region" description="Low complexity" evidence="1">
    <location>
        <begin position="28"/>
        <end position="38"/>
    </location>
</feature>
<evidence type="ECO:0000313" key="2">
    <source>
        <dbReference type="EMBL" id="CCF44022.1"/>
    </source>
</evidence>
<protein>
    <submittedName>
        <fullName evidence="2">Uncharacterized protein</fullName>
    </submittedName>
</protein>
<dbReference type="eggNOG" id="ENOG502SISD">
    <property type="taxonomic scope" value="Eukaryota"/>
</dbReference>
<evidence type="ECO:0000313" key="3">
    <source>
        <dbReference type="Proteomes" id="UP000007174"/>
    </source>
</evidence>
<name>H1VUW3_COLHI</name>
<reference evidence="3" key="1">
    <citation type="journal article" date="2012" name="Nat. Genet.">
        <title>Lifestyle transitions in plant pathogenic Colletotrichum fungi deciphered by genome and transcriptome analyses.</title>
        <authorList>
            <person name="O'Connell R.J."/>
            <person name="Thon M.R."/>
            <person name="Hacquard S."/>
            <person name="Amyotte S.G."/>
            <person name="Kleemann J."/>
            <person name="Torres M.F."/>
            <person name="Damm U."/>
            <person name="Buiate E.A."/>
            <person name="Epstein L."/>
            <person name="Alkan N."/>
            <person name="Altmueller J."/>
            <person name="Alvarado-Balderrama L."/>
            <person name="Bauser C.A."/>
            <person name="Becker C."/>
            <person name="Birren B.W."/>
            <person name="Chen Z."/>
            <person name="Choi J."/>
            <person name="Crouch J.A."/>
            <person name="Duvick J.P."/>
            <person name="Farman M.A."/>
            <person name="Gan P."/>
            <person name="Heiman D."/>
            <person name="Henrissat B."/>
            <person name="Howard R.J."/>
            <person name="Kabbage M."/>
            <person name="Koch C."/>
            <person name="Kracher B."/>
            <person name="Kubo Y."/>
            <person name="Law A.D."/>
            <person name="Lebrun M.-H."/>
            <person name="Lee Y.-H."/>
            <person name="Miyara I."/>
            <person name="Moore N."/>
            <person name="Neumann U."/>
            <person name="Nordstroem K."/>
            <person name="Panaccione D.G."/>
            <person name="Panstruga R."/>
            <person name="Place M."/>
            <person name="Proctor R.H."/>
            <person name="Prusky D."/>
            <person name="Rech G."/>
            <person name="Reinhardt R."/>
            <person name="Rollins J.A."/>
            <person name="Rounsley S."/>
            <person name="Schardl C.L."/>
            <person name="Schwartz D.C."/>
            <person name="Shenoy N."/>
            <person name="Shirasu K."/>
            <person name="Sikhakolli U.R."/>
            <person name="Stueber K."/>
            <person name="Sukno S.A."/>
            <person name="Sweigard J.A."/>
            <person name="Takano Y."/>
            <person name="Takahara H."/>
            <person name="Trail F."/>
            <person name="van der Does H.C."/>
            <person name="Voll L.M."/>
            <person name="Will I."/>
            <person name="Young S."/>
            <person name="Zeng Q."/>
            <person name="Zhang J."/>
            <person name="Zhou S."/>
            <person name="Dickman M.B."/>
            <person name="Schulze-Lefert P."/>
            <person name="Ver Loren van Themaat E."/>
            <person name="Ma L.-J."/>
            <person name="Vaillancourt L.J."/>
        </authorList>
    </citation>
    <scope>NUCLEOTIDE SEQUENCE [LARGE SCALE GENOMIC DNA]</scope>
    <source>
        <strain evidence="3">IMI 349063</strain>
    </source>
</reference>
<proteinExistence type="predicted"/>
<gene>
    <name evidence="2" type="ORF">CH063_13561</name>
</gene>
<dbReference type="STRING" id="759273.H1VUW3"/>
<dbReference type="HOGENOM" id="CLU_1825160_0_0_1"/>
<evidence type="ECO:0000256" key="1">
    <source>
        <dbReference type="SAM" id="MobiDB-lite"/>
    </source>
</evidence>
<dbReference type="VEuPathDB" id="FungiDB:CH63R_06438"/>
<dbReference type="Proteomes" id="UP000007174">
    <property type="component" value="Unassembled WGS sequence"/>
</dbReference>
<dbReference type="AlphaFoldDB" id="H1VUW3"/>
<feature type="region of interest" description="Disordered" evidence="1">
    <location>
        <begin position="1"/>
        <end position="65"/>
    </location>
</feature>
<accession>H1VUW3</accession>
<sequence length="141" mass="15552">MKSATDCPPLTQEPPQGRPAVDGPPSPAASGPAVMSPSDSTDTAITVGSHNDNEHENDTESLTDSVREHMYENRLRYHAYRSGRYAFPNDATEQDRDEMKHIISVELCGRYFFSPVDDVLARGAEVLDLGEYSFSNETTTL</sequence>
<organism evidence="2 3">
    <name type="scientific">Colletotrichum higginsianum (strain IMI 349063)</name>
    <name type="common">Crucifer anthracnose fungus</name>
    <dbReference type="NCBI Taxonomy" id="759273"/>
    <lineage>
        <taxon>Eukaryota</taxon>
        <taxon>Fungi</taxon>
        <taxon>Dikarya</taxon>
        <taxon>Ascomycota</taxon>
        <taxon>Pezizomycotina</taxon>
        <taxon>Sordariomycetes</taxon>
        <taxon>Hypocreomycetidae</taxon>
        <taxon>Glomerellales</taxon>
        <taxon>Glomerellaceae</taxon>
        <taxon>Colletotrichum</taxon>
        <taxon>Colletotrichum destructivum species complex</taxon>
    </lineage>
</organism>